<dbReference type="PANTHER" id="PTHR14520">
    <property type="entry name" value="MITOCHONDRIAL RIBOSOMAL PROTEIN 63"/>
    <property type="match status" value="1"/>
</dbReference>
<gene>
    <name evidence="1" type="ORF">WH47_02891</name>
</gene>
<dbReference type="PANTHER" id="PTHR14520:SF4">
    <property type="entry name" value="LARGE RIBOSOMAL SUBUNIT PROTEIN ML63"/>
    <property type="match status" value="1"/>
</dbReference>
<evidence type="ECO:0000313" key="1">
    <source>
        <dbReference type="EMBL" id="KOC70388.1"/>
    </source>
</evidence>
<proteinExistence type="predicted"/>
<reference evidence="1 2" key="1">
    <citation type="submission" date="2015-07" db="EMBL/GenBank/DDBJ databases">
        <title>The genome of Habropoda laboriosa.</title>
        <authorList>
            <person name="Pan H."/>
            <person name="Kapheim K."/>
        </authorList>
    </citation>
    <scope>NUCLEOTIDE SEQUENCE [LARGE SCALE GENOMIC DNA]</scope>
    <source>
        <strain evidence="1">0110345459</strain>
    </source>
</reference>
<accession>A0A0L7RHX2</accession>
<protein>
    <recommendedName>
        <fullName evidence="3">Ribosomal protein 63, mitochondrial</fullName>
    </recommendedName>
</protein>
<dbReference type="GO" id="GO:0003735">
    <property type="term" value="F:structural constituent of ribosome"/>
    <property type="evidence" value="ECO:0007669"/>
    <property type="project" value="TreeGrafter"/>
</dbReference>
<dbReference type="GO" id="GO:0005761">
    <property type="term" value="C:mitochondrial ribosome"/>
    <property type="evidence" value="ECO:0007669"/>
    <property type="project" value="InterPro"/>
</dbReference>
<organism evidence="1 2">
    <name type="scientific">Habropoda laboriosa</name>
    <dbReference type="NCBI Taxonomy" id="597456"/>
    <lineage>
        <taxon>Eukaryota</taxon>
        <taxon>Metazoa</taxon>
        <taxon>Ecdysozoa</taxon>
        <taxon>Arthropoda</taxon>
        <taxon>Hexapoda</taxon>
        <taxon>Insecta</taxon>
        <taxon>Pterygota</taxon>
        <taxon>Neoptera</taxon>
        <taxon>Endopterygota</taxon>
        <taxon>Hymenoptera</taxon>
        <taxon>Apocrita</taxon>
        <taxon>Aculeata</taxon>
        <taxon>Apoidea</taxon>
        <taxon>Anthophila</taxon>
        <taxon>Apidae</taxon>
        <taxon>Habropoda</taxon>
    </lineage>
</organism>
<dbReference type="Proteomes" id="UP000053825">
    <property type="component" value="Unassembled WGS sequence"/>
</dbReference>
<dbReference type="EMBL" id="KQ414590">
    <property type="protein sequence ID" value="KOC70388.1"/>
    <property type="molecule type" value="Genomic_DNA"/>
</dbReference>
<name>A0A0L7RHX2_9HYME</name>
<dbReference type="OrthoDB" id="6019958at2759"/>
<dbReference type="GO" id="GO:0032543">
    <property type="term" value="P:mitochondrial translation"/>
    <property type="evidence" value="ECO:0007669"/>
    <property type="project" value="TreeGrafter"/>
</dbReference>
<evidence type="ECO:0008006" key="3">
    <source>
        <dbReference type="Google" id="ProtNLM"/>
    </source>
</evidence>
<keyword evidence="2" id="KW-1185">Reference proteome</keyword>
<dbReference type="AlphaFoldDB" id="A0A0L7RHX2"/>
<evidence type="ECO:0000313" key="2">
    <source>
        <dbReference type="Proteomes" id="UP000053825"/>
    </source>
</evidence>
<dbReference type="Pfam" id="PF14978">
    <property type="entry name" value="MRP-63"/>
    <property type="match status" value="1"/>
</dbReference>
<sequence length="97" mass="11738">MVYKAHIQCRKYGKIKQPTLKDIVEFKKDLEREDKNMLLLRHPYLTAEQSHGHMKEIKKAKMFSLLNTWREETNEKFNRRVTAADRLNYLTINEAWD</sequence>
<dbReference type="InterPro" id="IPR016576">
    <property type="entry name" value="Ribosomal_mL63"/>
</dbReference>